<evidence type="ECO:0000313" key="2">
    <source>
        <dbReference type="EMBL" id="MEQ6890019.1"/>
    </source>
</evidence>
<proteinExistence type="predicted"/>
<organism evidence="2 3">
    <name type="scientific">Halomonas pelophila</name>
    <dbReference type="NCBI Taxonomy" id="3151122"/>
    <lineage>
        <taxon>Bacteria</taxon>
        <taxon>Pseudomonadati</taxon>
        <taxon>Pseudomonadota</taxon>
        <taxon>Gammaproteobacteria</taxon>
        <taxon>Oceanospirillales</taxon>
        <taxon>Halomonadaceae</taxon>
        <taxon>Halomonas</taxon>
    </lineage>
</organism>
<keyword evidence="1" id="KW-0732">Signal</keyword>
<feature type="chain" id="PRO_5046553710" description="DUF3108 domain-containing protein" evidence="1">
    <location>
        <begin position="30"/>
        <end position="223"/>
    </location>
</feature>
<dbReference type="Proteomes" id="UP001472978">
    <property type="component" value="Unassembled WGS sequence"/>
</dbReference>
<accession>A0ABV1N8F5</accession>
<keyword evidence="3" id="KW-1185">Reference proteome</keyword>
<reference evidence="2 3" key="1">
    <citation type="submission" date="2024-05" db="EMBL/GenBank/DDBJ databases">
        <title>Halomonas sp. CS7 16S ribosomal RNA gene Genome sequencing and assembly.</title>
        <authorList>
            <person name="Yook S."/>
        </authorList>
    </citation>
    <scope>NUCLEOTIDE SEQUENCE [LARGE SCALE GENOMIC DNA]</scope>
    <source>
        <strain evidence="2 3">CS7</strain>
    </source>
</reference>
<evidence type="ECO:0000256" key="1">
    <source>
        <dbReference type="SAM" id="SignalP"/>
    </source>
</evidence>
<gene>
    <name evidence="2" type="ORF">ABE957_15185</name>
</gene>
<name>A0ABV1N8F5_9GAMM</name>
<comment type="caution">
    <text evidence="2">The sequence shown here is derived from an EMBL/GenBank/DDBJ whole genome shotgun (WGS) entry which is preliminary data.</text>
</comment>
<feature type="signal peptide" evidence="1">
    <location>
        <begin position="1"/>
        <end position="29"/>
    </location>
</feature>
<evidence type="ECO:0008006" key="4">
    <source>
        <dbReference type="Google" id="ProtNLM"/>
    </source>
</evidence>
<dbReference type="EMBL" id="JBEGCI010000014">
    <property type="protein sequence ID" value="MEQ6890019.1"/>
    <property type="molecule type" value="Genomic_DNA"/>
</dbReference>
<evidence type="ECO:0000313" key="3">
    <source>
        <dbReference type="Proteomes" id="UP001472978"/>
    </source>
</evidence>
<sequence length="223" mass="25348">MPLPLRHRRALLPLLLLPWLLLASGAVIAAEPRPFDARYHLEVDGWPNATIEHRLSRDGTQWLSDMRTDITLAQGRERSRFLAGEAVRSLHYASGYSLLGVGKRYALDHQALARLPDRQAALFELSRRATAAECAAPCRLRYLDHRGRETLVEYRLLPPIELSLPAGDFEAVRVEVIEPDEPDRRLRFSFHPGVPGLLLAMEYHRDGERRSRLSLTALDLPPR</sequence>
<protein>
    <recommendedName>
        <fullName evidence="4">DUF3108 domain-containing protein</fullName>
    </recommendedName>
</protein>
<dbReference type="RefSeq" id="WP_349759508.1">
    <property type="nucleotide sequence ID" value="NZ_JBEGCI010000014.1"/>
</dbReference>